<dbReference type="OrthoDB" id="9946663at2"/>
<evidence type="ECO:0000256" key="2">
    <source>
        <dbReference type="SAM" id="MobiDB-lite"/>
    </source>
</evidence>
<name>A0A5B8U9E5_9ACTN</name>
<feature type="coiled-coil region" evidence="1">
    <location>
        <begin position="53"/>
        <end position="157"/>
    </location>
</feature>
<accession>A0A5B8U9E5</accession>
<evidence type="ECO:0008006" key="5">
    <source>
        <dbReference type="Google" id="ProtNLM"/>
    </source>
</evidence>
<dbReference type="KEGG" id="bsol:FSW04_20205"/>
<evidence type="ECO:0000256" key="1">
    <source>
        <dbReference type="SAM" id="Coils"/>
    </source>
</evidence>
<keyword evidence="1" id="KW-0175">Coiled coil</keyword>
<feature type="region of interest" description="Disordered" evidence="2">
    <location>
        <begin position="1"/>
        <end position="23"/>
    </location>
</feature>
<reference evidence="3 4" key="1">
    <citation type="journal article" date="2018" name="J. Microbiol.">
        <title>Baekduia soli gen. nov., sp. nov., a novel bacterium isolated from the soil of Baekdu Mountain and proposal of a novel family name, Baekduiaceae fam. nov.</title>
        <authorList>
            <person name="An D.S."/>
            <person name="Siddiqi M.Z."/>
            <person name="Kim K.H."/>
            <person name="Yu H.S."/>
            <person name="Im W.T."/>
        </authorList>
    </citation>
    <scope>NUCLEOTIDE SEQUENCE [LARGE SCALE GENOMIC DNA]</scope>
    <source>
        <strain evidence="3 4">BR7-21</strain>
    </source>
</reference>
<proteinExistence type="predicted"/>
<protein>
    <recommendedName>
        <fullName evidence="5">ATP synthase F0 subunit B</fullName>
    </recommendedName>
</protein>
<evidence type="ECO:0000313" key="3">
    <source>
        <dbReference type="EMBL" id="QEC49670.1"/>
    </source>
</evidence>
<feature type="region of interest" description="Disordered" evidence="2">
    <location>
        <begin position="220"/>
        <end position="280"/>
    </location>
</feature>
<dbReference type="Proteomes" id="UP000321805">
    <property type="component" value="Chromosome"/>
</dbReference>
<organism evidence="3 4">
    <name type="scientific">Baekduia soli</name>
    <dbReference type="NCBI Taxonomy" id="496014"/>
    <lineage>
        <taxon>Bacteria</taxon>
        <taxon>Bacillati</taxon>
        <taxon>Actinomycetota</taxon>
        <taxon>Thermoleophilia</taxon>
        <taxon>Solirubrobacterales</taxon>
        <taxon>Baekduiaceae</taxon>
        <taxon>Baekduia</taxon>
    </lineage>
</organism>
<dbReference type="AlphaFoldDB" id="A0A5B8U9E5"/>
<sequence length="280" mass="30187">MEDRFTDHPPEDTARRAPSAGGLDDLDDLAASFAPKRPLSGISVASAKVAAIVEAAERAAEDLRTKTEERVRERIAEADRAADLRVEAAEAEAREIVDAARREAAAVEAEARESVRQIHDDAARVREEAEHRRHAAVQEAQDEAALVRAEAEAYVEEVKRGAKSDARDIIQEAHDAARGVLHDGTTLSGHLEELSDSLRRNAERLLNDVKLAHARLTADLEQATPAGATDPAPRATRTTAPSRRGAARADAPAAASPPAPGRRAEPDEDFDVPEFVPGRR</sequence>
<evidence type="ECO:0000313" key="4">
    <source>
        <dbReference type="Proteomes" id="UP000321805"/>
    </source>
</evidence>
<feature type="compositionally biased region" description="Low complexity" evidence="2">
    <location>
        <begin position="223"/>
        <end position="254"/>
    </location>
</feature>
<keyword evidence="4" id="KW-1185">Reference proteome</keyword>
<dbReference type="RefSeq" id="WP_146922035.1">
    <property type="nucleotide sequence ID" value="NZ_CP042430.1"/>
</dbReference>
<gene>
    <name evidence="3" type="ORF">FSW04_20205</name>
</gene>
<dbReference type="EMBL" id="CP042430">
    <property type="protein sequence ID" value="QEC49670.1"/>
    <property type="molecule type" value="Genomic_DNA"/>
</dbReference>
<feature type="compositionally biased region" description="Basic and acidic residues" evidence="2">
    <location>
        <begin position="1"/>
        <end position="15"/>
    </location>
</feature>